<keyword evidence="8" id="KW-1185">Reference proteome</keyword>
<evidence type="ECO:0000256" key="2">
    <source>
        <dbReference type="ARBA" id="ARBA00022475"/>
    </source>
</evidence>
<dbReference type="AlphaFoldDB" id="A0A1D3L1D6"/>
<dbReference type="InterPro" id="IPR012809">
    <property type="entry name" value="ECF_CbiQ"/>
</dbReference>
<dbReference type="GO" id="GO:0006824">
    <property type="term" value="P:cobalt ion transport"/>
    <property type="evidence" value="ECO:0007669"/>
    <property type="project" value="InterPro"/>
</dbReference>
<protein>
    <recommendedName>
        <fullName evidence="9">Cobalt transport protein CbiQ</fullName>
    </recommendedName>
</protein>
<dbReference type="STRING" id="118062.MCBB_0677"/>
<dbReference type="KEGG" id="mcub:MCBB_0677"/>
<dbReference type="EMBL" id="LT607756">
    <property type="protein sequence ID" value="SCG85250.1"/>
    <property type="molecule type" value="Genomic_DNA"/>
</dbReference>
<keyword evidence="3 6" id="KW-0812">Transmembrane</keyword>
<evidence type="ECO:0008006" key="9">
    <source>
        <dbReference type="Google" id="ProtNLM"/>
    </source>
</evidence>
<dbReference type="Proteomes" id="UP000094707">
    <property type="component" value="Chromosome I"/>
</dbReference>
<reference evidence="7 8" key="1">
    <citation type="submission" date="2016-08" db="EMBL/GenBank/DDBJ databases">
        <authorList>
            <person name="Seilhamer J.J."/>
        </authorList>
    </citation>
    <scope>NUCLEOTIDE SEQUENCE [LARGE SCALE GENOMIC DNA]</scope>
    <source>
        <strain evidence="7">Buetzberg</strain>
    </source>
</reference>
<feature type="transmembrane region" description="Helical" evidence="6">
    <location>
        <begin position="241"/>
        <end position="263"/>
    </location>
</feature>
<proteinExistence type="predicted"/>
<dbReference type="RefSeq" id="WP_084789746.1">
    <property type="nucleotide sequence ID" value="NZ_LT607756.1"/>
</dbReference>
<sequence>MSMFETTLDSYAHSNGLKDVNTYYKVLFAILTMFVSVVSQSPIVPLVIFGILTALIIFKAKISPKFYLKFLAVPFLFAFITFVFMAIFFGVGAPILKLGIFNLAVTVDGFNLGFLVLARIMGGFSCLAFLALTTPMTELFSVFEDIKIPQIVIELAMLMYRYIFLFLDEAVTMYHSQETKLGYSSFRKSYKSMGMLASNLFIKTWMKGEQVYIAMESRCYDGSIRTMGEKGSIKSIGAQNLLLLALFEVTLAIGTYLTASFSVF</sequence>
<evidence type="ECO:0000313" key="7">
    <source>
        <dbReference type="EMBL" id="SCG85250.1"/>
    </source>
</evidence>
<keyword evidence="5 6" id="KW-0472">Membrane</keyword>
<evidence type="ECO:0000256" key="4">
    <source>
        <dbReference type="ARBA" id="ARBA00022989"/>
    </source>
</evidence>
<keyword evidence="2" id="KW-1003">Cell membrane</keyword>
<feature type="transmembrane region" description="Helical" evidence="6">
    <location>
        <begin position="26"/>
        <end position="58"/>
    </location>
</feature>
<organism evidence="7 8">
    <name type="scientific">Methanobacterium congolense</name>
    <dbReference type="NCBI Taxonomy" id="118062"/>
    <lineage>
        <taxon>Archaea</taxon>
        <taxon>Methanobacteriati</taxon>
        <taxon>Methanobacteriota</taxon>
        <taxon>Methanomada group</taxon>
        <taxon>Methanobacteria</taxon>
        <taxon>Methanobacteriales</taxon>
        <taxon>Methanobacteriaceae</taxon>
        <taxon>Methanobacterium</taxon>
    </lineage>
</organism>
<comment type="subcellular location">
    <subcellularLocation>
        <location evidence="1">Cell membrane</location>
        <topology evidence="1">Multi-pass membrane protein</topology>
    </subcellularLocation>
</comment>
<feature type="transmembrane region" description="Helical" evidence="6">
    <location>
        <begin position="112"/>
        <end position="132"/>
    </location>
</feature>
<accession>A0A1D3L1D6</accession>
<dbReference type="Pfam" id="PF02361">
    <property type="entry name" value="CbiQ"/>
    <property type="match status" value="1"/>
</dbReference>
<dbReference type="InterPro" id="IPR003339">
    <property type="entry name" value="ABC/ECF_trnsptr_transmembrane"/>
</dbReference>
<feature type="transmembrane region" description="Helical" evidence="6">
    <location>
        <begin position="70"/>
        <end position="92"/>
    </location>
</feature>
<evidence type="ECO:0000256" key="5">
    <source>
        <dbReference type="ARBA" id="ARBA00023136"/>
    </source>
</evidence>
<dbReference type="CDD" id="cd16914">
    <property type="entry name" value="EcfT"/>
    <property type="match status" value="1"/>
</dbReference>
<gene>
    <name evidence="7" type="ORF">MCBB_0677</name>
</gene>
<evidence type="ECO:0000256" key="1">
    <source>
        <dbReference type="ARBA" id="ARBA00004651"/>
    </source>
</evidence>
<evidence type="ECO:0000256" key="6">
    <source>
        <dbReference type="SAM" id="Phobius"/>
    </source>
</evidence>
<evidence type="ECO:0000256" key="3">
    <source>
        <dbReference type="ARBA" id="ARBA00022692"/>
    </source>
</evidence>
<dbReference type="InterPro" id="IPR052770">
    <property type="entry name" value="Cobalt_transport_CbiQ"/>
</dbReference>
<dbReference type="GO" id="GO:0043190">
    <property type="term" value="C:ATP-binding cassette (ABC) transporter complex"/>
    <property type="evidence" value="ECO:0007669"/>
    <property type="project" value="InterPro"/>
</dbReference>
<name>A0A1D3L1D6_9EURY</name>
<keyword evidence="4 6" id="KW-1133">Transmembrane helix</keyword>
<dbReference type="NCBIfam" id="TIGR02454">
    <property type="entry name" value="ECF_T_CbiQ"/>
    <property type="match status" value="1"/>
</dbReference>
<dbReference type="PANTHER" id="PTHR43723:SF1">
    <property type="entry name" value="COBALT TRANSPORT PROTEIN CBIQ"/>
    <property type="match status" value="1"/>
</dbReference>
<evidence type="ECO:0000313" key="8">
    <source>
        <dbReference type="Proteomes" id="UP000094707"/>
    </source>
</evidence>
<dbReference type="GeneID" id="30411531"/>
<dbReference type="PANTHER" id="PTHR43723">
    <property type="entry name" value="COBALT TRANSPORT PROTEIN CBIQ"/>
    <property type="match status" value="1"/>
</dbReference>
<dbReference type="PATRIC" id="fig|129848.4.peg.684"/>